<name>W1PEF3_AMBTC</name>
<evidence type="ECO:0000313" key="2">
    <source>
        <dbReference type="Proteomes" id="UP000017836"/>
    </source>
</evidence>
<protein>
    <submittedName>
        <fullName evidence="1">Uncharacterized protein</fullName>
    </submittedName>
</protein>
<dbReference type="Proteomes" id="UP000017836">
    <property type="component" value="Unassembled WGS sequence"/>
</dbReference>
<accession>W1PEF3</accession>
<reference evidence="2" key="1">
    <citation type="journal article" date="2013" name="Science">
        <title>The Amborella genome and the evolution of flowering plants.</title>
        <authorList>
            <consortium name="Amborella Genome Project"/>
        </authorList>
    </citation>
    <scope>NUCLEOTIDE SEQUENCE [LARGE SCALE GENOMIC DNA]</scope>
</reference>
<proteinExistence type="predicted"/>
<organism evidence="1 2">
    <name type="scientific">Amborella trichopoda</name>
    <dbReference type="NCBI Taxonomy" id="13333"/>
    <lineage>
        <taxon>Eukaryota</taxon>
        <taxon>Viridiplantae</taxon>
        <taxon>Streptophyta</taxon>
        <taxon>Embryophyta</taxon>
        <taxon>Tracheophyta</taxon>
        <taxon>Spermatophyta</taxon>
        <taxon>Magnoliopsida</taxon>
        <taxon>Amborellales</taxon>
        <taxon>Amborellaceae</taxon>
        <taxon>Amborella</taxon>
    </lineage>
</organism>
<dbReference type="EMBL" id="KI393933">
    <property type="protein sequence ID" value="ERN06011.1"/>
    <property type="molecule type" value="Genomic_DNA"/>
</dbReference>
<gene>
    <name evidence="1" type="ORF">AMTR_s00142p00009840</name>
</gene>
<keyword evidence="2" id="KW-1185">Reference proteome</keyword>
<dbReference type="Gramene" id="ERN06011">
    <property type="protein sequence ID" value="ERN06011"/>
    <property type="gene ID" value="AMTR_s00142p00009840"/>
</dbReference>
<evidence type="ECO:0000313" key="1">
    <source>
        <dbReference type="EMBL" id="ERN06011.1"/>
    </source>
</evidence>
<dbReference type="HOGENOM" id="CLU_2349579_0_0_1"/>
<sequence>MDTVRLIYLKFLTVSKLGTFGGSIAPFETQAHGQRPVIVAAGPLIDRHVSVSTGPSLILRRAIFAIMGPTLAKCATHTIVTGTWQGTNSLGPTRVLF</sequence>
<dbReference type="AlphaFoldDB" id="W1PEF3"/>